<evidence type="ECO:0000313" key="2">
    <source>
        <dbReference type="EMBL" id="KGN58482.1"/>
    </source>
</evidence>
<reference evidence="2 3" key="2">
    <citation type="journal article" date="2009" name="PLoS ONE">
        <title>An integrated genetic and cytogenetic map of the cucumber genome.</title>
        <authorList>
            <person name="Ren Y."/>
            <person name="Zhang Z."/>
            <person name="Liu J."/>
            <person name="Staub J.E."/>
            <person name="Han Y."/>
            <person name="Cheng Z."/>
            <person name="Li X."/>
            <person name="Lu J."/>
            <person name="Miao H."/>
            <person name="Kang H."/>
            <person name="Xie B."/>
            <person name="Gu X."/>
            <person name="Wang X."/>
            <person name="Du Y."/>
            <person name="Jin W."/>
            <person name="Huang S."/>
        </authorList>
    </citation>
    <scope>NUCLEOTIDE SEQUENCE [LARGE SCALE GENOMIC DNA]</scope>
    <source>
        <strain evidence="3">cv. 9930</strain>
    </source>
</reference>
<dbReference type="AlphaFoldDB" id="A0A0A0LCS2"/>
<accession>A0A0A0LCS2</accession>
<reference evidence="2 3" key="4">
    <citation type="journal article" date="2011" name="BMC Genomics">
        <title>RNA-Seq improves annotation of protein-coding genes in the cucumber genome.</title>
        <authorList>
            <person name="Li Z."/>
            <person name="Zhang Z."/>
            <person name="Yan P."/>
            <person name="Huang S."/>
            <person name="Fei Z."/>
            <person name="Lin K."/>
        </authorList>
    </citation>
    <scope>NUCLEOTIDE SEQUENCE [LARGE SCALE GENOMIC DNA]</scope>
    <source>
        <strain evidence="3">cv. 9930</strain>
    </source>
</reference>
<dbReference type="Proteomes" id="UP000029981">
    <property type="component" value="Chromosome 3"/>
</dbReference>
<feature type="region of interest" description="Disordered" evidence="1">
    <location>
        <begin position="15"/>
        <end position="34"/>
    </location>
</feature>
<evidence type="ECO:0000313" key="3">
    <source>
        <dbReference type="Proteomes" id="UP000029981"/>
    </source>
</evidence>
<name>A0A0A0LCS2_CUCSA</name>
<reference evidence="2 3" key="1">
    <citation type="journal article" date="2009" name="Nat. Genet.">
        <title>The genome of the cucumber, Cucumis sativus L.</title>
        <authorList>
            <person name="Huang S."/>
            <person name="Li R."/>
            <person name="Zhang Z."/>
            <person name="Li L."/>
            <person name="Gu X."/>
            <person name="Fan W."/>
            <person name="Lucas W.J."/>
            <person name="Wang X."/>
            <person name="Xie B."/>
            <person name="Ni P."/>
            <person name="Ren Y."/>
            <person name="Zhu H."/>
            <person name="Li J."/>
            <person name="Lin K."/>
            <person name="Jin W."/>
            <person name="Fei Z."/>
            <person name="Li G."/>
            <person name="Staub J."/>
            <person name="Kilian A."/>
            <person name="van der Vossen E.A."/>
            <person name="Wu Y."/>
            <person name="Guo J."/>
            <person name="He J."/>
            <person name="Jia Z."/>
            <person name="Ren Y."/>
            <person name="Tian G."/>
            <person name="Lu Y."/>
            <person name="Ruan J."/>
            <person name="Qian W."/>
            <person name="Wang M."/>
            <person name="Huang Q."/>
            <person name="Li B."/>
            <person name="Xuan Z."/>
            <person name="Cao J."/>
            <person name="Asan"/>
            <person name="Wu Z."/>
            <person name="Zhang J."/>
            <person name="Cai Q."/>
            <person name="Bai Y."/>
            <person name="Zhao B."/>
            <person name="Han Y."/>
            <person name="Li Y."/>
            <person name="Li X."/>
            <person name="Wang S."/>
            <person name="Shi Q."/>
            <person name="Liu S."/>
            <person name="Cho W.K."/>
            <person name="Kim J.Y."/>
            <person name="Xu Y."/>
            <person name="Heller-Uszynska K."/>
            <person name="Miao H."/>
            <person name="Cheng Z."/>
            <person name="Zhang S."/>
            <person name="Wu J."/>
            <person name="Yang Y."/>
            <person name="Kang H."/>
            <person name="Li M."/>
            <person name="Liang H."/>
            <person name="Ren X."/>
            <person name="Shi Z."/>
            <person name="Wen M."/>
            <person name="Jian M."/>
            <person name="Yang H."/>
            <person name="Zhang G."/>
            <person name="Yang Z."/>
            <person name="Chen R."/>
            <person name="Liu S."/>
            <person name="Li J."/>
            <person name="Ma L."/>
            <person name="Liu H."/>
            <person name="Zhou Y."/>
            <person name="Zhao J."/>
            <person name="Fang X."/>
            <person name="Li G."/>
            <person name="Fang L."/>
            <person name="Li Y."/>
            <person name="Liu D."/>
            <person name="Zheng H."/>
            <person name="Zhang Y."/>
            <person name="Qin N."/>
            <person name="Li Z."/>
            <person name="Yang G."/>
            <person name="Yang S."/>
            <person name="Bolund L."/>
            <person name="Kristiansen K."/>
            <person name="Zheng H."/>
            <person name="Li S."/>
            <person name="Zhang X."/>
            <person name="Yang H."/>
            <person name="Wang J."/>
            <person name="Sun R."/>
            <person name="Zhang B."/>
            <person name="Jiang S."/>
            <person name="Wang J."/>
            <person name="Du Y."/>
            <person name="Li S."/>
        </authorList>
    </citation>
    <scope>NUCLEOTIDE SEQUENCE [LARGE SCALE GENOMIC DNA]</scope>
    <source>
        <strain evidence="3">cv. 9930</strain>
    </source>
</reference>
<sequence>MGTTLNYLFHTVPGQRSLSHQKIRSKAPPPPTTKLHSYKAALQITPSEVSLPVNPVKPPNLVDAPTP</sequence>
<keyword evidence="3" id="KW-1185">Reference proteome</keyword>
<evidence type="ECO:0000256" key="1">
    <source>
        <dbReference type="SAM" id="MobiDB-lite"/>
    </source>
</evidence>
<reference evidence="2 3" key="3">
    <citation type="journal article" date="2010" name="BMC Genomics">
        <title>Transcriptome sequencing and comparative analysis of cucumber flowers with different sex types.</title>
        <authorList>
            <person name="Guo S."/>
            <person name="Zheng Y."/>
            <person name="Joung J.G."/>
            <person name="Liu S."/>
            <person name="Zhang Z."/>
            <person name="Crasta O.R."/>
            <person name="Sobral B.W."/>
            <person name="Xu Y."/>
            <person name="Huang S."/>
            <person name="Fei Z."/>
        </authorList>
    </citation>
    <scope>NUCLEOTIDE SEQUENCE [LARGE SCALE GENOMIC DNA]</scope>
    <source>
        <strain evidence="3">cv. 9930</strain>
    </source>
</reference>
<organism evidence="2 3">
    <name type="scientific">Cucumis sativus</name>
    <name type="common">Cucumber</name>
    <dbReference type="NCBI Taxonomy" id="3659"/>
    <lineage>
        <taxon>Eukaryota</taxon>
        <taxon>Viridiplantae</taxon>
        <taxon>Streptophyta</taxon>
        <taxon>Embryophyta</taxon>
        <taxon>Tracheophyta</taxon>
        <taxon>Spermatophyta</taxon>
        <taxon>Magnoliopsida</taxon>
        <taxon>eudicotyledons</taxon>
        <taxon>Gunneridae</taxon>
        <taxon>Pentapetalae</taxon>
        <taxon>rosids</taxon>
        <taxon>fabids</taxon>
        <taxon>Cucurbitales</taxon>
        <taxon>Cucurbitaceae</taxon>
        <taxon>Benincaseae</taxon>
        <taxon>Cucumis</taxon>
    </lineage>
</organism>
<protein>
    <submittedName>
        <fullName evidence="2">Uncharacterized protein</fullName>
    </submittedName>
</protein>
<gene>
    <name evidence="2" type="ORF">Csa_3G646690</name>
</gene>
<dbReference type="Gramene" id="KGN58482">
    <property type="protein sequence ID" value="KGN58482"/>
    <property type="gene ID" value="Csa_3G646690"/>
</dbReference>
<dbReference type="EMBL" id="CM002924">
    <property type="protein sequence ID" value="KGN58482.1"/>
    <property type="molecule type" value="Genomic_DNA"/>
</dbReference>
<proteinExistence type="predicted"/>